<gene>
    <name evidence="1" type="ORF">METZ01_LOCUS132862</name>
</gene>
<protein>
    <submittedName>
        <fullName evidence="1">Uncharacterized protein</fullName>
    </submittedName>
</protein>
<reference evidence="1" key="1">
    <citation type="submission" date="2018-05" db="EMBL/GenBank/DDBJ databases">
        <authorList>
            <person name="Lanie J.A."/>
            <person name="Ng W.-L."/>
            <person name="Kazmierczak K.M."/>
            <person name="Andrzejewski T.M."/>
            <person name="Davidsen T.M."/>
            <person name="Wayne K.J."/>
            <person name="Tettelin H."/>
            <person name="Glass J.I."/>
            <person name="Rusch D."/>
            <person name="Podicherti R."/>
            <person name="Tsui H.-C.T."/>
            <person name="Winkler M.E."/>
        </authorList>
    </citation>
    <scope>NUCLEOTIDE SEQUENCE</scope>
</reference>
<accession>A0A381YSI8</accession>
<name>A0A381YSI8_9ZZZZ</name>
<sequence length="566" mass="61405">MGAVRYNNKRLIPAPFVGISKDYQKTGQQKIGSLFTFSITGKLLACVGSPTSSGTFLDDRLIHTDGTFGPTRPDKYPADEDACCAATNNTLSSFMVKENAIRELFAQEGKKFEIEGIDAATSNSVGEYPLTPSGSLYCFPRINNITFTEGQWVNTVDYTIGLECDEVFGLQGAQRDGYPFGGAGTEDAQVSGEYFLDAIGHKLYLESATEDWALEFNETPQTVESHHTFRLSHNVSAVGKKAYDEGGLISEPWRQAQRWVSPRLGLDNTFIKGQGSTPDGSPASGLNLSHAWGTSTGFNHTRSETTDELAGSYAVNETWIISSGNALEEFSVDTNTDAETSKTTVSVQGLVTGLDTRDTDFRITESKWDAAEAKYEAISTGGLTSTIFQRVQAYSGITDVNSEPLSSTIGRNPVAGTISYSYSYDDRPGNCISGAISESIVIQDTHPHDVFATIPCIGRSQGPVLQNMGTITEATRSVSIDVTMPFASGAKVCPRLLYGPDGEILSTTVDYMTGAAPKAAVDVILTAFDTHLRLNYTQVFINADTESWDPWNGKYTRNLGWTYQNC</sequence>
<dbReference type="AlphaFoldDB" id="A0A381YSI8"/>
<proteinExistence type="predicted"/>
<dbReference type="EMBL" id="UINC01018958">
    <property type="protein sequence ID" value="SVA80008.1"/>
    <property type="molecule type" value="Genomic_DNA"/>
</dbReference>
<organism evidence="1">
    <name type="scientific">marine metagenome</name>
    <dbReference type="NCBI Taxonomy" id="408172"/>
    <lineage>
        <taxon>unclassified sequences</taxon>
        <taxon>metagenomes</taxon>
        <taxon>ecological metagenomes</taxon>
    </lineage>
</organism>
<evidence type="ECO:0000313" key="1">
    <source>
        <dbReference type="EMBL" id="SVA80008.1"/>
    </source>
</evidence>